<accession>A0AAW1QXG9</accession>
<dbReference type="InterPro" id="IPR043151">
    <property type="entry name" value="BAH_sf"/>
</dbReference>
<evidence type="ECO:0000313" key="2">
    <source>
        <dbReference type="EMBL" id="KAK9825980.1"/>
    </source>
</evidence>
<sequence>MDAQSDPDACVRILRQPGSQSAGGASRAADIRAIEVIDLEHEPMDGSEDVERWRTVVKGTCVWIQDESSPDHPCSRVLGVVQRIFWKDEAIHVTINWFWNLADVRKALLGASRKQAADELAGVSDAEVFYSMDKQDLNAACILHPAKVTFAERSRQMHQVLQTSRCTDTGSFECAGRSFFCNKLFVKDELRVYSFDTWGHVKSFGVEVLQIFLQEFAWLCKRSEALSALLSSQCHDMTYV</sequence>
<dbReference type="Proteomes" id="UP001438707">
    <property type="component" value="Unassembled WGS sequence"/>
</dbReference>
<dbReference type="Gene3D" id="2.30.30.490">
    <property type="match status" value="1"/>
</dbReference>
<evidence type="ECO:0000259" key="1">
    <source>
        <dbReference type="PROSITE" id="PS51038"/>
    </source>
</evidence>
<reference evidence="2 3" key="1">
    <citation type="journal article" date="2024" name="Nat. Commun.">
        <title>Phylogenomics reveals the evolutionary origins of lichenization in chlorophyte algae.</title>
        <authorList>
            <person name="Puginier C."/>
            <person name="Libourel C."/>
            <person name="Otte J."/>
            <person name="Skaloud P."/>
            <person name="Haon M."/>
            <person name="Grisel S."/>
            <person name="Petersen M."/>
            <person name="Berrin J.G."/>
            <person name="Delaux P.M."/>
            <person name="Dal Grande F."/>
            <person name="Keller J."/>
        </authorList>
    </citation>
    <scope>NUCLEOTIDE SEQUENCE [LARGE SCALE GENOMIC DNA]</scope>
    <source>
        <strain evidence="2 3">SAG 2145</strain>
    </source>
</reference>
<dbReference type="InterPro" id="IPR001025">
    <property type="entry name" value="BAH_dom"/>
</dbReference>
<protein>
    <recommendedName>
        <fullName evidence="1">BAH domain-containing protein</fullName>
    </recommendedName>
</protein>
<dbReference type="GO" id="GO:0003682">
    <property type="term" value="F:chromatin binding"/>
    <property type="evidence" value="ECO:0007669"/>
    <property type="project" value="InterPro"/>
</dbReference>
<evidence type="ECO:0000313" key="3">
    <source>
        <dbReference type="Proteomes" id="UP001438707"/>
    </source>
</evidence>
<name>A0AAW1QXG9_9CHLO</name>
<keyword evidence="3" id="KW-1185">Reference proteome</keyword>
<gene>
    <name evidence="2" type="ORF">WJX74_003060</name>
</gene>
<dbReference type="AlphaFoldDB" id="A0AAW1QXG9"/>
<organism evidence="2 3">
    <name type="scientific">Apatococcus lobatus</name>
    <dbReference type="NCBI Taxonomy" id="904363"/>
    <lineage>
        <taxon>Eukaryota</taxon>
        <taxon>Viridiplantae</taxon>
        <taxon>Chlorophyta</taxon>
        <taxon>core chlorophytes</taxon>
        <taxon>Trebouxiophyceae</taxon>
        <taxon>Chlorellales</taxon>
        <taxon>Chlorellaceae</taxon>
        <taxon>Apatococcus</taxon>
    </lineage>
</organism>
<proteinExistence type="predicted"/>
<dbReference type="EMBL" id="JALJOS010000022">
    <property type="protein sequence ID" value="KAK9825980.1"/>
    <property type="molecule type" value="Genomic_DNA"/>
</dbReference>
<feature type="domain" description="BAH" evidence="1">
    <location>
        <begin position="54"/>
        <end position="196"/>
    </location>
</feature>
<comment type="caution">
    <text evidence="2">The sequence shown here is derived from an EMBL/GenBank/DDBJ whole genome shotgun (WGS) entry which is preliminary data.</text>
</comment>
<dbReference type="PROSITE" id="PS51038">
    <property type="entry name" value="BAH"/>
    <property type="match status" value="1"/>
</dbReference>